<evidence type="ECO:0000256" key="2">
    <source>
        <dbReference type="ARBA" id="ARBA00022884"/>
    </source>
</evidence>
<gene>
    <name evidence="3" type="ORF">A3E44_04595</name>
</gene>
<dbReference type="SUPFAM" id="SSF74982">
    <property type="entry name" value="Small protein B (SmpB)"/>
    <property type="match status" value="1"/>
</dbReference>
<keyword evidence="1" id="KW-0963">Cytoplasm</keyword>
<dbReference type="GO" id="GO:0003723">
    <property type="term" value="F:RNA binding"/>
    <property type="evidence" value="ECO:0007669"/>
    <property type="project" value="UniProtKB-KW"/>
</dbReference>
<reference evidence="3 4" key="1">
    <citation type="journal article" date="2016" name="Nat. Commun.">
        <title>Thousands of microbial genomes shed light on interconnected biogeochemical processes in an aquifer system.</title>
        <authorList>
            <person name="Anantharaman K."/>
            <person name="Brown C.T."/>
            <person name="Hug L.A."/>
            <person name="Sharon I."/>
            <person name="Castelle C.J."/>
            <person name="Probst A.J."/>
            <person name="Thomas B.C."/>
            <person name="Singh A."/>
            <person name="Wilkins M.J."/>
            <person name="Karaoz U."/>
            <person name="Brodie E.L."/>
            <person name="Williams K.H."/>
            <person name="Hubbard S.S."/>
            <person name="Banfield J.F."/>
        </authorList>
    </citation>
    <scope>NUCLEOTIDE SEQUENCE [LARGE SCALE GENOMIC DNA]</scope>
</reference>
<evidence type="ECO:0000313" key="3">
    <source>
        <dbReference type="EMBL" id="OGM55169.1"/>
    </source>
</evidence>
<evidence type="ECO:0000256" key="1">
    <source>
        <dbReference type="ARBA" id="ARBA00022490"/>
    </source>
</evidence>
<proteinExistence type="predicted"/>
<dbReference type="GO" id="GO:0070930">
    <property type="term" value="P:trans-translation-dependent protein tagging"/>
    <property type="evidence" value="ECO:0007669"/>
    <property type="project" value="TreeGrafter"/>
</dbReference>
<accession>A0A1F8AUJ6</accession>
<dbReference type="AlphaFoldDB" id="A0A1F8AUJ6"/>
<evidence type="ECO:0000313" key="4">
    <source>
        <dbReference type="Proteomes" id="UP000178603"/>
    </source>
</evidence>
<dbReference type="EMBL" id="MGGW01000005">
    <property type="protein sequence ID" value="OGM55169.1"/>
    <property type="molecule type" value="Genomic_DNA"/>
</dbReference>
<dbReference type="PANTHER" id="PTHR30308">
    <property type="entry name" value="TMRNA-BINDING COMPONENT OF TRANS-TRANSLATION TAGGING COMPLEX"/>
    <property type="match status" value="1"/>
</dbReference>
<protein>
    <recommendedName>
        <fullName evidence="5">SsrA-binding protein</fullName>
    </recommendedName>
</protein>
<evidence type="ECO:0008006" key="5">
    <source>
        <dbReference type="Google" id="ProtNLM"/>
    </source>
</evidence>
<sequence>MKIINKKARFDYHIVQTIEAGIALTGNDLKVLKASRNLTGSYAKIINGEVFFVSPLFEKSKKLLLHKREIVALGTKMKQKRLTLVPVSMYTKHRIFKVELALGKTKRKFEKREAIKKRDLEKELGT</sequence>
<keyword evidence="2" id="KW-0694">RNA-binding</keyword>
<organism evidence="3 4">
    <name type="scientific">Candidatus Woesebacteria bacterium RIFCSPHIGHO2_12_FULL_41_24</name>
    <dbReference type="NCBI Taxonomy" id="1802510"/>
    <lineage>
        <taxon>Bacteria</taxon>
        <taxon>Candidatus Woeseibacteriota</taxon>
    </lineage>
</organism>
<dbReference type="InterPro" id="IPR000037">
    <property type="entry name" value="SsrA-bd_prot"/>
</dbReference>
<dbReference type="Proteomes" id="UP000178603">
    <property type="component" value="Unassembled WGS sequence"/>
</dbReference>
<dbReference type="GO" id="GO:0005829">
    <property type="term" value="C:cytosol"/>
    <property type="evidence" value="ECO:0007669"/>
    <property type="project" value="TreeGrafter"/>
</dbReference>
<dbReference type="InterPro" id="IPR023620">
    <property type="entry name" value="SmpB"/>
</dbReference>
<name>A0A1F8AUJ6_9BACT</name>
<dbReference type="Pfam" id="PF01668">
    <property type="entry name" value="SmpB"/>
    <property type="match status" value="1"/>
</dbReference>
<comment type="caution">
    <text evidence="3">The sequence shown here is derived from an EMBL/GenBank/DDBJ whole genome shotgun (WGS) entry which is preliminary data.</text>
</comment>
<dbReference type="Gene3D" id="2.40.280.10">
    <property type="match status" value="1"/>
</dbReference>
<dbReference type="PANTHER" id="PTHR30308:SF2">
    <property type="entry name" value="SSRA-BINDING PROTEIN"/>
    <property type="match status" value="1"/>
</dbReference>